<protein>
    <submittedName>
        <fullName evidence="2">Transcriptional regulator</fullName>
    </submittedName>
</protein>
<dbReference type="Pfam" id="PF01381">
    <property type="entry name" value="HTH_3"/>
    <property type="match status" value="1"/>
</dbReference>
<proteinExistence type="predicted"/>
<evidence type="ECO:0000259" key="1">
    <source>
        <dbReference type="PROSITE" id="PS50943"/>
    </source>
</evidence>
<comment type="caution">
    <text evidence="2">The sequence shown here is derived from an EMBL/GenBank/DDBJ whole genome shotgun (WGS) entry which is preliminary data.</text>
</comment>
<dbReference type="SUPFAM" id="SSF47413">
    <property type="entry name" value="lambda repressor-like DNA-binding domains"/>
    <property type="match status" value="1"/>
</dbReference>
<evidence type="ECO:0000313" key="3">
    <source>
        <dbReference type="Proteomes" id="UP000286908"/>
    </source>
</evidence>
<accession>A0A433ZPS3</accession>
<reference evidence="2 3" key="1">
    <citation type="submission" date="2017-08" db="EMBL/GenBank/DDBJ databases">
        <title>Draft genome sequence of pheromone producing symbiont Morganella morganii, of the female New Zealand grass grub Costelytra giveni.</title>
        <authorList>
            <person name="Laugraud A."/>
            <person name="Young S.D."/>
            <person name="Hurst M.H."/>
        </authorList>
    </citation>
    <scope>NUCLEOTIDE SEQUENCE [LARGE SCALE GENOMIC DNA]</scope>
    <source>
        <strain evidence="2 3">MMsCG</strain>
    </source>
</reference>
<dbReference type="EMBL" id="NRQY01000005">
    <property type="protein sequence ID" value="RUT64122.1"/>
    <property type="molecule type" value="Genomic_DNA"/>
</dbReference>
<dbReference type="OrthoDB" id="6006530at2"/>
<dbReference type="GO" id="GO:0003677">
    <property type="term" value="F:DNA binding"/>
    <property type="evidence" value="ECO:0007669"/>
    <property type="project" value="InterPro"/>
</dbReference>
<sequence length="81" mass="9638">MIPERLRYARKLRGYTQERLGINAGIEESTATSRISQYESGTYSPDFKLVQNMAKVLRVPTCYFYCDDEELAEYLLYYYER</sequence>
<dbReference type="Gene3D" id="1.10.260.40">
    <property type="entry name" value="lambda repressor-like DNA-binding domains"/>
    <property type="match status" value="1"/>
</dbReference>
<dbReference type="CDD" id="cd00093">
    <property type="entry name" value="HTH_XRE"/>
    <property type="match status" value="1"/>
</dbReference>
<dbReference type="SMART" id="SM00530">
    <property type="entry name" value="HTH_XRE"/>
    <property type="match status" value="1"/>
</dbReference>
<organism evidence="2 3">
    <name type="scientific">Morganella morganii</name>
    <name type="common">Proteus morganii</name>
    <dbReference type="NCBI Taxonomy" id="582"/>
    <lineage>
        <taxon>Bacteria</taxon>
        <taxon>Pseudomonadati</taxon>
        <taxon>Pseudomonadota</taxon>
        <taxon>Gammaproteobacteria</taxon>
        <taxon>Enterobacterales</taxon>
        <taxon>Morganellaceae</taxon>
        <taxon>Morganella</taxon>
    </lineage>
</organism>
<gene>
    <name evidence="2" type="ORF">CKG00_18500</name>
</gene>
<dbReference type="AlphaFoldDB" id="A0A433ZPS3"/>
<name>A0A433ZPS3_MORMO</name>
<dbReference type="PROSITE" id="PS50943">
    <property type="entry name" value="HTH_CROC1"/>
    <property type="match status" value="1"/>
</dbReference>
<evidence type="ECO:0000313" key="2">
    <source>
        <dbReference type="EMBL" id="RUT64122.1"/>
    </source>
</evidence>
<dbReference type="Proteomes" id="UP000286908">
    <property type="component" value="Unassembled WGS sequence"/>
</dbReference>
<feature type="domain" description="HTH cro/C1-type" evidence="1">
    <location>
        <begin position="6"/>
        <end position="64"/>
    </location>
</feature>
<dbReference type="InterPro" id="IPR010982">
    <property type="entry name" value="Lambda_DNA-bd_dom_sf"/>
</dbReference>
<dbReference type="InterPro" id="IPR001387">
    <property type="entry name" value="Cro/C1-type_HTH"/>
</dbReference>